<accession>A0A1I4MF13</accession>
<sequence>MSTRKPEGLPPQAQAAWDYPLFDAIMGRRSRRFGIGMEMTSGPFQHKSEYEPYPLSDLETAMLVAAATATTGPILAETNLPGAMVKTIGKPYPSAMGSHRSRLFFTNDDGVFVVKADQAKMTKMREYETAGDRDKLLGFYDEFVEKIDDKRMDLPPAEPGIWPHNQWVTNMPGTTIFMPVIDVTKDIIKLMINLCDGKAGRYAQNTGGYYIVDDRNGMRPCGNQKWVDNGLLNKRKVMTLSRLEKLLSDGMLAEGAFMGQLMALTLQATGLGGWVYGGFSSTVVLGGTPACRGLGFRFIQSKSDPFPIPVGRDGVFEAYCPPYYANMSDAVDAALEGALQTMDEWEAKGMVKPHTAPNAEFDAATIPASPEGIQCVKDMCQYIFDTYGKFPATVDPIQMTLFIQAHHLDLDFYDKHMKPGSYLDTHKNHFRDWHGNDGPKKRSKET</sequence>
<dbReference type="Proteomes" id="UP000199144">
    <property type="component" value="Unassembled WGS sequence"/>
</dbReference>
<evidence type="ECO:0000313" key="1">
    <source>
        <dbReference type="EMBL" id="SFM01557.1"/>
    </source>
</evidence>
<reference evidence="1 2" key="1">
    <citation type="submission" date="2016-10" db="EMBL/GenBank/DDBJ databases">
        <authorList>
            <person name="de Groot N.N."/>
        </authorList>
    </citation>
    <scope>NUCLEOTIDE SEQUENCE [LARGE SCALE GENOMIC DNA]</scope>
    <source>
        <strain evidence="1 2">DSM 15283</strain>
    </source>
</reference>
<dbReference type="RefSeq" id="WP_093093426.1">
    <property type="nucleotide sequence ID" value="NZ_FOTQ01000003.1"/>
</dbReference>
<dbReference type="OrthoDB" id="5464610at2"/>
<proteinExistence type="predicted"/>
<protein>
    <submittedName>
        <fullName evidence="1">Uncharacterized protein</fullName>
    </submittedName>
</protein>
<evidence type="ECO:0000313" key="2">
    <source>
        <dbReference type="Proteomes" id="UP000199144"/>
    </source>
</evidence>
<keyword evidence="2" id="KW-1185">Reference proteome</keyword>
<dbReference type="EMBL" id="FOTQ01000003">
    <property type="protein sequence ID" value="SFM01557.1"/>
    <property type="molecule type" value="Genomic_DNA"/>
</dbReference>
<name>A0A1I4MF13_9RHOB</name>
<dbReference type="STRING" id="254406.SAMN04488042_10335"/>
<gene>
    <name evidence="1" type="ORF">SAMN04488042_10335</name>
</gene>
<dbReference type="AlphaFoldDB" id="A0A1I4MF13"/>
<organism evidence="1 2">
    <name type="scientific">Shimia aestuarii</name>
    <dbReference type="NCBI Taxonomy" id="254406"/>
    <lineage>
        <taxon>Bacteria</taxon>
        <taxon>Pseudomonadati</taxon>
        <taxon>Pseudomonadota</taxon>
        <taxon>Alphaproteobacteria</taxon>
        <taxon>Rhodobacterales</taxon>
        <taxon>Roseobacteraceae</taxon>
    </lineage>
</organism>